<sequence>MSTTVIAVPKNVEGSKQSTDATNLKKKKVKQSSFCSKLACTGKKKSVLNNDEIIRAADHYLQALFNQQQFSGSVLIAKDGEILLIKGYGCADYTSSLGNNSQTVFRIGSVTKPFTATIVMKLYELNLLSLNDPLSKYVPDFANGEQIKIKHLVSNTSGIIDYTETSIFMESLEKNLPIDRVIDIFRNEPLQFTPGSKYAYSNSNFILLGNIIEKVTGKSYEGNLYKFILEPCCMNDSGYDCDHDTSTPKQQIVDSNITEQKQTELILETKPHEPLVKKTKRACGYICHTDPDGLGTCRFIDMSLARAAGGIYSTVEDLYKFDRCLYNETILRRATKKVMFKPVKEDYALGWRIEHPGSRLPWLRHLCIAHEGEIFGFMSAMARFPKDNAFIAVLSNFEHTDIAKIRRDLTDILYGLYPKE</sequence>
<feature type="domain" description="Beta-lactamase-related" evidence="3">
    <location>
        <begin position="65"/>
        <end position="405"/>
    </location>
</feature>
<dbReference type="InterPro" id="IPR012338">
    <property type="entry name" value="Beta-lactam/transpept-like"/>
</dbReference>
<dbReference type="InterPro" id="IPR050491">
    <property type="entry name" value="AmpC-like"/>
</dbReference>
<comment type="subcellular location">
    <subcellularLocation>
        <location evidence="1">Membrane</location>
    </subcellularLocation>
</comment>
<protein>
    <recommendedName>
        <fullName evidence="3">Beta-lactamase-related domain-containing protein</fullName>
    </recommendedName>
</protein>
<keyword evidence="2" id="KW-0472">Membrane</keyword>
<evidence type="ECO:0000313" key="5">
    <source>
        <dbReference type="EMBL" id="CAF3677093.1"/>
    </source>
</evidence>
<comment type="caution">
    <text evidence="5">The sequence shown here is derived from an EMBL/GenBank/DDBJ whole genome shotgun (WGS) entry which is preliminary data.</text>
</comment>
<dbReference type="PANTHER" id="PTHR46825:SF11">
    <property type="entry name" value="PENICILLIN-BINDING PROTEIN 4"/>
    <property type="match status" value="1"/>
</dbReference>
<organism evidence="5 6">
    <name type="scientific">Didymodactylos carnosus</name>
    <dbReference type="NCBI Taxonomy" id="1234261"/>
    <lineage>
        <taxon>Eukaryota</taxon>
        <taxon>Metazoa</taxon>
        <taxon>Spiralia</taxon>
        <taxon>Gnathifera</taxon>
        <taxon>Rotifera</taxon>
        <taxon>Eurotatoria</taxon>
        <taxon>Bdelloidea</taxon>
        <taxon>Philodinida</taxon>
        <taxon>Philodinidae</taxon>
        <taxon>Didymodactylos</taxon>
    </lineage>
</organism>
<dbReference type="EMBL" id="CAJOBA010003295">
    <property type="protein sequence ID" value="CAF3677093.1"/>
    <property type="molecule type" value="Genomic_DNA"/>
</dbReference>
<dbReference type="Proteomes" id="UP000677228">
    <property type="component" value="Unassembled WGS sequence"/>
</dbReference>
<evidence type="ECO:0000313" key="6">
    <source>
        <dbReference type="Proteomes" id="UP000682733"/>
    </source>
</evidence>
<dbReference type="GO" id="GO:0016020">
    <property type="term" value="C:membrane"/>
    <property type="evidence" value="ECO:0007669"/>
    <property type="project" value="UniProtKB-SubCell"/>
</dbReference>
<dbReference type="SUPFAM" id="SSF56601">
    <property type="entry name" value="beta-lactamase/transpeptidase-like"/>
    <property type="match status" value="1"/>
</dbReference>
<gene>
    <name evidence="4" type="ORF">OVA965_LOCUS9348</name>
    <name evidence="5" type="ORF">TMI583_LOCUS9344</name>
</gene>
<dbReference type="InterPro" id="IPR001466">
    <property type="entry name" value="Beta-lactam-related"/>
</dbReference>
<name>A0A8S2HR37_9BILA</name>
<dbReference type="EMBL" id="CAJNOK010003294">
    <property type="protein sequence ID" value="CAF0895517.1"/>
    <property type="molecule type" value="Genomic_DNA"/>
</dbReference>
<dbReference type="Pfam" id="PF00144">
    <property type="entry name" value="Beta-lactamase"/>
    <property type="match status" value="1"/>
</dbReference>
<evidence type="ECO:0000259" key="3">
    <source>
        <dbReference type="Pfam" id="PF00144"/>
    </source>
</evidence>
<dbReference type="AlphaFoldDB" id="A0A8S2HR37"/>
<evidence type="ECO:0000256" key="2">
    <source>
        <dbReference type="ARBA" id="ARBA00023136"/>
    </source>
</evidence>
<reference evidence="5" key="1">
    <citation type="submission" date="2021-02" db="EMBL/GenBank/DDBJ databases">
        <authorList>
            <person name="Nowell W R."/>
        </authorList>
    </citation>
    <scope>NUCLEOTIDE SEQUENCE</scope>
</reference>
<dbReference type="Proteomes" id="UP000682733">
    <property type="component" value="Unassembled WGS sequence"/>
</dbReference>
<evidence type="ECO:0000256" key="1">
    <source>
        <dbReference type="ARBA" id="ARBA00004370"/>
    </source>
</evidence>
<evidence type="ECO:0000313" key="4">
    <source>
        <dbReference type="EMBL" id="CAF0895517.1"/>
    </source>
</evidence>
<accession>A0A8S2HR37</accession>
<proteinExistence type="predicted"/>
<dbReference type="Gene3D" id="3.40.710.10">
    <property type="entry name" value="DD-peptidase/beta-lactamase superfamily"/>
    <property type="match status" value="1"/>
</dbReference>
<dbReference type="PANTHER" id="PTHR46825">
    <property type="entry name" value="D-ALANYL-D-ALANINE-CARBOXYPEPTIDASE/ENDOPEPTIDASE AMPH"/>
    <property type="match status" value="1"/>
</dbReference>